<dbReference type="InterPro" id="IPR015943">
    <property type="entry name" value="WD40/YVTN_repeat-like_dom_sf"/>
</dbReference>
<dbReference type="EMBL" id="VSSQ01101640">
    <property type="protein sequence ID" value="MPN43314.1"/>
    <property type="molecule type" value="Genomic_DNA"/>
</dbReference>
<gene>
    <name evidence="2" type="ORF">SDC9_190873</name>
</gene>
<dbReference type="Pfam" id="PF21959">
    <property type="entry name" value="DUF6923"/>
    <property type="match status" value="1"/>
</dbReference>
<evidence type="ECO:0000313" key="2">
    <source>
        <dbReference type="EMBL" id="MPN43314.1"/>
    </source>
</evidence>
<accession>A0A645I4G8</accession>
<reference evidence="2" key="1">
    <citation type="submission" date="2019-08" db="EMBL/GenBank/DDBJ databases">
        <authorList>
            <person name="Kucharzyk K."/>
            <person name="Murdoch R.W."/>
            <person name="Higgins S."/>
            <person name="Loffler F."/>
        </authorList>
    </citation>
    <scope>NUCLEOTIDE SEQUENCE</scope>
</reference>
<proteinExistence type="predicted"/>
<organism evidence="2">
    <name type="scientific">bioreactor metagenome</name>
    <dbReference type="NCBI Taxonomy" id="1076179"/>
    <lineage>
        <taxon>unclassified sequences</taxon>
        <taxon>metagenomes</taxon>
        <taxon>ecological metagenomes</taxon>
    </lineage>
</organism>
<comment type="caution">
    <text evidence="2">The sequence shown here is derived from an EMBL/GenBank/DDBJ whole genome shotgun (WGS) entry which is preliminary data.</text>
</comment>
<dbReference type="AlphaFoldDB" id="A0A645I4G8"/>
<sequence length="155" mass="17707">MVFDAQTLEFTGEYHILDKEVQKKGLPWVSVDSERGLLYSAQRDNAPCIVCYDINTFEIVDKIELSEPVHKIQGGEVFDGKLYVATNNDHQSIYRINISDGQVEKLFDRNLTKLSEGEGMTIVQKNGTDYIVAMDLGSLFINSNLRYYNLAQFER</sequence>
<dbReference type="SUPFAM" id="SSF63825">
    <property type="entry name" value="YWTD domain"/>
    <property type="match status" value="1"/>
</dbReference>
<name>A0A645I4G8_9ZZZZ</name>
<dbReference type="Gene3D" id="2.130.10.10">
    <property type="entry name" value="YVTN repeat-like/Quinoprotein amine dehydrogenase"/>
    <property type="match status" value="1"/>
</dbReference>
<protein>
    <recommendedName>
        <fullName evidence="1">DUF6923 domain-containing protein</fullName>
    </recommendedName>
</protein>
<feature type="domain" description="DUF6923" evidence="1">
    <location>
        <begin position="31"/>
        <end position="108"/>
    </location>
</feature>
<dbReference type="InterPro" id="IPR054215">
    <property type="entry name" value="DUF6923"/>
</dbReference>
<evidence type="ECO:0000259" key="1">
    <source>
        <dbReference type="Pfam" id="PF21959"/>
    </source>
</evidence>